<name>A0A6B1DS04_9CHLR</name>
<reference evidence="1" key="1">
    <citation type="submission" date="2019-09" db="EMBL/GenBank/DDBJ databases">
        <title>Characterisation of the sponge microbiome using genome-centric metagenomics.</title>
        <authorList>
            <person name="Engelberts J.P."/>
            <person name="Robbins S.J."/>
            <person name="De Goeij J.M."/>
            <person name="Aranda M."/>
            <person name="Bell S.C."/>
            <person name="Webster N.S."/>
        </authorList>
    </citation>
    <scope>NUCLEOTIDE SEQUENCE</scope>
    <source>
        <strain evidence="1">SB0662_bin_9</strain>
    </source>
</reference>
<comment type="caution">
    <text evidence="1">The sequence shown here is derived from an EMBL/GenBank/DDBJ whole genome shotgun (WGS) entry which is preliminary data.</text>
</comment>
<organism evidence="1">
    <name type="scientific">Caldilineaceae bacterium SB0662_bin_9</name>
    <dbReference type="NCBI Taxonomy" id="2605258"/>
    <lineage>
        <taxon>Bacteria</taxon>
        <taxon>Bacillati</taxon>
        <taxon>Chloroflexota</taxon>
        <taxon>Caldilineae</taxon>
        <taxon>Caldilineales</taxon>
        <taxon>Caldilineaceae</taxon>
    </lineage>
</organism>
<accession>A0A6B1DS04</accession>
<evidence type="ECO:0000313" key="1">
    <source>
        <dbReference type="EMBL" id="MYD89244.1"/>
    </source>
</evidence>
<dbReference type="EMBL" id="VXPY01000015">
    <property type="protein sequence ID" value="MYD89244.1"/>
    <property type="molecule type" value="Genomic_DNA"/>
</dbReference>
<protein>
    <submittedName>
        <fullName evidence="1">Uncharacterized protein</fullName>
    </submittedName>
</protein>
<proteinExistence type="predicted"/>
<sequence length="103" mass="12571">MNDVVEAKVGGFIREKLMERFKDDFVFDPILVREEVDEYGDPYLHTYIVYDGDYRKWDTRWRLALTRWVWPLSIELGYDSVPIQSYIEKSDWLENPHTLQEHW</sequence>
<gene>
    <name evidence="1" type="ORF">F4Y08_02735</name>
</gene>
<dbReference type="AlphaFoldDB" id="A0A6B1DS04"/>